<name>A0A5C3EJD1_9BASI</name>
<evidence type="ECO:0000313" key="5">
    <source>
        <dbReference type="EMBL" id="SPO29736.1"/>
    </source>
</evidence>
<feature type="domain" description="Tyrosine-protein phosphatase" evidence="3">
    <location>
        <begin position="637"/>
        <end position="932"/>
    </location>
</feature>
<dbReference type="InterPro" id="IPR000387">
    <property type="entry name" value="Tyr_Pase_dom"/>
</dbReference>
<dbReference type="PROSITE" id="PS00383">
    <property type="entry name" value="TYR_PHOSPHATASE_1"/>
    <property type="match status" value="1"/>
</dbReference>
<accession>A0A5C3EJD1</accession>
<evidence type="ECO:0000313" key="6">
    <source>
        <dbReference type="Proteomes" id="UP000324022"/>
    </source>
</evidence>
<dbReference type="SUPFAM" id="SSF52799">
    <property type="entry name" value="(Phosphotyrosine protein) phosphatases II"/>
    <property type="match status" value="1"/>
</dbReference>
<feature type="domain" description="Tyrosine specific protein phosphatases" evidence="4">
    <location>
        <begin position="876"/>
        <end position="924"/>
    </location>
</feature>
<feature type="compositionally biased region" description="Polar residues" evidence="2">
    <location>
        <begin position="1065"/>
        <end position="1101"/>
    </location>
</feature>
<dbReference type="SMART" id="SM00404">
    <property type="entry name" value="PTPc_motif"/>
    <property type="match status" value="1"/>
</dbReference>
<sequence>MMSTQPPDTATKAKTRRSLLPSLNFGSSSSSTAPMASSSRASATSSAASSSGAEPDYFATIHVPDSNAPNPGAVRIASPFALATPLVSTSGARVPSRQNAADGDSQDSEPHPWAKLFPDGGMTTALPDGFRMGRLGVPPTPAANASSTLNKMQLPTSGSASSVPPDFRRTLNLPPRLKGGLSSSSSLPLPTSSAASNTRASASAEDLSKFKALDVDGLAEALAPPSWTQQSKARPTNANSATSEDVLVLDIRPSTSFSMARIASSINICAPSTLLKRPAITVERIEDEMLGSTTDRRRFMRWRKGPLKPKPDTKTGASDEASLEAVRKRGATISLPEEPGVSKIIVLDTDTSRIDGTGNATAGGGGPCLIGVLKKFEAAGFAGELCWLVGGFNKLARSKRAQEFIDTGAPTKTAEDESSSSGGSTGSQMSADLRGRKPPTLKLNGVVATPSFGSPAEGNDERKSLVQPRGLPMEAFQTQSTVAGWPGQSRSPAKDGDQRAAGEPFKLSLASRQQDHRGHGANNNLAGQAGSASRSAACANPFFDNIRQNRELQHGITEKIPMELPQISELQVQQLPPFLQKLVHMSEADRALALAQAFFDVEKAEQNRLIATMQQHSAESDQDPRSKDFASAQAAALQRQSSSLSGRHLDPNSHAFPFSIAAALERGADNRYNNIWTYEHSRVRLSKPRSAHDPGSDYLNGSFVHPPQQFGSKRRYIATQAPLPSTFDAFWTAVWEQNSRVIVMLTREHESGRLQSHPYWLQSEYGDSIRLTKLEEVVLDDAGQKMRAEECDGVLNKDQDGGALFPTMPSQSQSPSQQSDQNASAGKREPTTVRRTFLLKNLAEPQSAPRRIVQLQYIAWPDYHIPETPESLLTLMDIADAAQNGADAELRNTMTRGRGAAAAGPMVVHCSAGVGRTGAFIVIDAALDVLRRARRRQKLVSNGKDAQSISEPAPWENDIVAASSNNSLTTDGTPEVDMAPPSSPLGDRFPRTPRRSLKRELSPTGMDIDSGSNSGRDLSSPPPMFRSRSNESGGGNAADASGNLSSSFSSTGSGHGRAGLGDTPMRSTQSMQPFSTNDSIAAPSGFTNPFTSPTFHFNPSATARVRNAAGSAMQNASSQDPNILSPRHQQDGRSGSDLTLSPTRGAAGLQLGAQDTWRQASSPFSEVSTPSLHGGGSARSSFSSATGVHSRLSSANGLSPTGSEDGGRSIEEALLSAMNPFELAISQQQSQNSGDERTTAATAAGDTSTSTITGSNEPTPFDTSSSTTSNGFNFNGNNASSTRAETMSASNSAGYTSSFTDLPHHTPNTSTHSTPATSQQQQHQQQQQQHDSSSSSSSQVLFMGKDHTQLTSSSKKSTTAAVVEVDEAVSQGQDVVRGIVEGVREQRMSLIQTGRQFVFVYSAVLAGLLRDLRREGVV</sequence>
<dbReference type="PRINTS" id="PR00700">
    <property type="entry name" value="PRTYPHPHTASE"/>
</dbReference>
<dbReference type="InterPro" id="IPR029021">
    <property type="entry name" value="Prot-tyrosine_phosphatase-like"/>
</dbReference>
<feature type="region of interest" description="Disordered" evidence="2">
    <location>
        <begin position="479"/>
        <end position="501"/>
    </location>
</feature>
<dbReference type="SMART" id="SM00194">
    <property type="entry name" value="PTPc"/>
    <property type="match status" value="1"/>
</dbReference>
<proteinExistence type="inferred from homology"/>
<feature type="compositionally biased region" description="Polar residues" evidence="2">
    <location>
        <begin position="152"/>
        <end position="162"/>
    </location>
</feature>
<feature type="region of interest" description="Disordered" evidence="2">
    <location>
        <begin position="152"/>
        <end position="200"/>
    </location>
</feature>
<dbReference type="PANTHER" id="PTHR19134">
    <property type="entry name" value="RECEPTOR-TYPE TYROSINE-PROTEIN PHOSPHATASE"/>
    <property type="match status" value="1"/>
</dbReference>
<dbReference type="EMBL" id="OOIN01000029">
    <property type="protein sequence ID" value="SPO29736.1"/>
    <property type="molecule type" value="Genomic_DNA"/>
</dbReference>
<evidence type="ECO:0000256" key="1">
    <source>
        <dbReference type="ARBA" id="ARBA00009649"/>
    </source>
</evidence>
<feature type="region of interest" description="Disordered" evidence="2">
    <location>
        <begin position="938"/>
        <end position="957"/>
    </location>
</feature>
<organism evidence="5 6">
    <name type="scientific">Ustilago trichophora</name>
    <dbReference type="NCBI Taxonomy" id="86804"/>
    <lineage>
        <taxon>Eukaryota</taxon>
        <taxon>Fungi</taxon>
        <taxon>Dikarya</taxon>
        <taxon>Basidiomycota</taxon>
        <taxon>Ustilaginomycotina</taxon>
        <taxon>Ustilaginomycetes</taxon>
        <taxon>Ustilaginales</taxon>
        <taxon>Ustilaginaceae</taxon>
        <taxon>Ustilago</taxon>
    </lineage>
</organism>
<dbReference type="PROSITE" id="PS50056">
    <property type="entry name" value="TYR_PHOSPHATASE_2"/>
    <property type="match status" value="1"/>
</dbReference>
<dbReference type="Gene3D" id="3.40.250.10">
    <property type="entry name" value="Rhodanese-like domain"/>
    <property type="match status" value="1"/>
</dbReference>
<protein>
    <submittedName>
        <fullName evidence="5">Related to Protein-tyrosine phosphatase, receptor type 1</fullName>
    </submittedName>
</protein>
<dbReference type="Proteomes" id="UP000324022">
    <property type="component" value="Unassembled WGS sequence"/>
</dbReference>
<feature type="region of interest" description="Disordered" evidence="2">
    <location>
        <begin position="1"/>
        <end position="53"/>
    </location>
</feature>
<feature type="compositionally biased region" description="Polar residues" evidence="2">
    <location>
        <begin position="1283"/>
        <end position="1300"/>
    </location>
</feature>
<feature type="compositionally biased region" description="Low complexity" evidence="2">
    <location>
        <begin position="18"/>
        <end position="53"/>
    </location>
</feature>
<dbReference type="PROSITE" id="PS50055">
    <property type="entry name" value="TYR_PHOSPHATASE_PTP"/>
    <property type="match status" value="1"/>
</dbReference>
<feature type="compositionally biased region" description="Polar residues" evidence="2">
    <location>
        <begin position="89"/>
        <end position="99"/>
    </location>
</feature>
<feature type="compositionally biased region" description="Low complexity" evidence="2">
    <location>
        <begin position="630"/>
        <end position="645"/>
    </location>
</feature>
<feature type="compositionally biased region" description="Basic and acidic residues" evidence="2">
    <location>
        <begin position="618"/>
        <end position="628"/>
    </location>
</feature>
<dbReference type="Gene3D" id="3.90.190.10">
    <property type="entry name" value="Protein tyrosine phosphatase superfamily"/>
    <property type="match status" value="1"/>
</dbReference>
<dbReference type="InterPro" id="IPR003595">
    <property type="entry name" value="Tyr_Pase_cat"/>
</dbReference>
<feature type="compositionally biased region" description="Low complexity" evidence="2">
    <location>
        <begin position="1263"/>
        <end position="1282"/>
    </location>
</feature>
<feature type="region of interest" description="Disordered" evidence="2">
    <location>
        <begin position="406"/>
        <end position="463"/>
    </location>
</feature>
<feature type="compositionally biased region" description="Polar residues" evidence="2">
    <location>
        <begin position="1156"/>
        <end position="1171"/>
    </location>
</feature>
<dbReference type="SUPFAM" id="SSF52821">
    <property type="entry name" value="Rhodanese/Cell cycle control phosphatase"/>
    <property type="match status" value="1"/>
</dbReference>
<feature type="compositionally biased region" description="Polar residues" evidence="2">
    <location>
        <begin position="1112"/>
        <end position="1122"/>
    </location>
</feature>
<dbReference type="PANTHER" id="PTHR19134:SF561">
    <property type="entry name" value="PROTEIN TYROSINE PHOSPHATASE 36E, ISOFORM A"/>
    <property type="match status" value="1"/>
</dbReference>
<keyword evidence="6" id="KW-1185">Reference proteome</keyword>
<reference evidence="5 6" key="1">
    <citation type="submission" date="2018-03" db="EMBL/GenBank/DDBJ databases">
        <authorList>
            <person name="Guldener U."/>
        </authorList>
    </citation>
    <scope>NUCLEOTIDE SEQUENCE [LARGE SCALE GENOMIC DNA]</scope>
    <source>
        <strain evidence="5 6">NBRC100155</strain>
    </source>
</reference>
<dbReference type="OrthoDB" id="6058203at2759"/>
<keyword evidence="5" id="KW-0675">Receptor</keyword>
<dbReference type="InterPro" id="IPR050348">
    <property type="entry name" value="Protein-Tyr_Phosphatase"/>
</dbReference>
<evidence type="ECO:0000259" key="4">
    <source>
        <dbReference type="PROSITE" id="PS50056"/>
    </source>
</evidence>
<feature type="region of interest" description="Disordered" evidence="2">
    <location>
        <begin position="795"/>
        <end position="830"/>
    </location>
</feature>
<dbReference type="GO" id="GO:0004725">
    <property type="term" value="F:protein tyrosine phosphatase activity"/>
    <property type="evidence" value="ECO:0007669"/>
    <property type="project" value="InterPro"/>
</dbReference>
<gene>
    <name evidence="5" type="ORF">UTRI_05558</name>
</gene>
<feature type="region of interest" description="Disordered" evidence="2">
    <location>
        <begin position="613"/>
        <end position="648"/>
    </location>
</feature>
<feature type="region of interest" description="Disordered" evidence="2">
    <location>
        <begin position="1226"/>
        <end position="1340"/>
    </location>
</feature>
<feature type="compositionally biased region" description="Low complexity" evidence="2">
    <location>
        <begin position="809"/>
        <end position="821"/>
    </location>
</feature>
<dbReference type="Pfam" id="PF00102">
    <property type="entry name" value="Y_phosphatase"/>
    <property type="match status" value="2"/>
</dbReference>
<evidence type="ECO:0000259" key="3">
    <source>
        <dbReference type="PROSITE" id="PS50055"/>
    </source>
</evidence>
<comment type="similarity">
    <text evidence="1">Belongs to the protein-tyrosine phosphatase family. Non-receptor class subfamily.</text>
</comment>
<feature type="compositionally biased region" description="Low complexity" evidence="2">
    <location>
        <begin position="1305"/>
        <end position="1339"/>
    </location>
</feature>
<feature type="region of interest" description="Disordered" evidence="2">
    <location>
        <begin position="964"/>
        <end position="1185"/>
    </location>
</feature>
<feature type="compositionally biased region" description="Low complexity" evidence="2">
    <location>
        <begin position="181"/>
        <end position="200"/>
    </location>
</feature>
<feature type="compositionally biased region" description="Polar residues" evidence="2">
    <location>
        <begin position="1132"/>
        <end position="1142"/>
    </location>
</feature>
<dbReference type="InterPro" id="IPR000242">
    <property type="entry name" value="PTP_cat"/>
</dbReference>
<feature type="region of interest" description="Disordered" evidence="2">
    <location>
        <begin position="89"/>
        <end position="119"/>
    </location>
</feature>
<dbReference type="InterPro" id="IPR016130">
    <property type="entry name" value="Tyr_Pase_AS"/>
</dbReference>
<feature type="compositionally biased region" description="Low complexity" evidence="2">
    <location>
        <begin position="1239"/>
        <end position="1255"/>
    </location>
</feature>
<dbReference type="InterPro" id="IPR036873">
    <property type="entry name" value="Rhodanese-like_dom_sf"/>
</dbReference>
<feature type="compositionally biased region" description="Low complexity" evidence="2">
    <location>
        <begin position="1037"/>
        <end position="1052"/>
    </location>
</feature>
<evidence type="ECO:0000256" key="2">
    <source>
        <dbReference type="SAM" id="MobiDB-lite"/>
    </source>
</evidence>